<gene>
    <name evidence="11" type="primary">LOC107122917</name>
</gene>
<evidence type="ECO:0000256" key="5">
    <source>
        <dbReference type="ARBA" id="ARBA00023136"/>
    </source>
</evidence>
<keyword evidence="6" id="KW-0675">Receptor</keyword>
<accession>A0ABM1L6F4</accession>
<dbReference type="InterPro" id="IPR000276">
    <property type="entry name" value="GPCR_Rhodpsn"/>
</dbReference>
<keyword evidence="7" id="KW-0807">Transducer</keyword>
<dbReference type="Gene3D" id="1.20.1070.10">
    <property type="entry name" value="Rhodopsin 7-helix transmembrane proteins"/>
    <property type="match status" value="1"/>
</dbReference>
<feature type="non-terminal residue" evidence="11">
    <location>
        <position position="312"/>
    </location>
</feature>
<evidence type="ECO:0000256" key="2">
    <source>
        <dbReference type="ARBA" id="ARBA00022692"/>
    </source>
</evidence>
<sequence>MGTVTPTVEQGKNMTLNVSEYSSGYLSPFTVCIQLLYIIFLLFFLCGLVGNVKIIWILGFCIERKPFATYLLNLAVADVGTLLSGLADEMNMALVFFSPVTHGGFDIISPLADVLVFFTYNASLYLLTALSLETVLSLLFPVWYRCHRPGRSSAVISFLLWILSGLLSGILLLCHLQGAYCGTIVNLICIVNFLVSTPLMVASSLTVTIAVCGNSRGRRLPRLYVTILTTVLVFIIFDVPLSVVYLFFSSSEDFPLEAMEIIYLVASFIGSLYPLIYNLVGRDRKRQFKESWKVVLRRLFKEEGDAREELGK</sequence>
<dbReference type="Proteomes" id="UP000694871">
    <property type="component" value="Unplaced"/>
</dbReference>
<keyword evidence="4" id="KW-0297">G-protein coupled receptor</keyword>
<organism evidence="10 11">
    <name type="scientific">Gekko japonicus</name>
    <name type="common">Schlegel's Japanese gecko</name>
    <dbReference type="NCBI Taxonomy" id="146911"/>
    <lineage>
        <taxon>Eukaryota</taxon>
        <taxon>Metazoa</taxon>
        <taxon>Chordata</taxon>
        <taxon>Craniata</taxon>
        <taxon>Vertebrata</taxon>
        <taxon>Euteleostomi</taxon>
        <taxon>Lepidosauria</taxon>
        <taxon>Squamata</taxon>
        <taxon>Bifurcata</taxon>
        <taxon>Gekkota</taxon>
        <taxon>Gekkonidae</taxon>
        <taxon>Gekkoninae</taxon>
        <taxon>Gekko</taxon>
    </lineage>
</organism>
<dbReference type="PANTHER" id="PTHR11334:SF68">
    <property type="entry name" value="G-PROTEIN COUPLED RECEPTORS FAMILY 1 PROFILE DOMAIN-CONTAINING PROTEIN-RELATED"/>
    <property type="match status" value="1"/>
</dbReference>
<evidence type="ECO:0000256" key="7">
    <source>
        <dbReference type="ARBA" id="ARBA00023224"/>
    </source>
</evidence>
<dbReference type="PROSITE" id="PS50262">
    <property type="entry name" value="G_PROTEIN_RECEP_F1_2"/>
    <property type="match status" value="1"/>
</dbReference>
<feature type="transmembrane region" description="Helical" evidence="8">
    <location>
        <begin position="35"/>
        <end position="58"/>
    </location>
</feature>
<feature type="transmembrane region" description="Helical" evidence="8">
    <location>
        <begin position="156"/>
        <end position="178"/>
    </location>
</feature>
<dbReference type="PRINTS" id="PR00237">
    <property type="entry name" value="GPCRRHODOPSN"/>
</dbReference>
<dbReference type="SUPFAM" id="SSF81321">
    <property type="entry name" value="Family A G protein-coupled receptor-like"/>
    <property type="match status" value="1"/>
</dbReference>
<feature type="domain" description="G-protein coupled receptors family 1 profile" evidence="9">
    <location>
        <begin position="50"/>
        <end position="277"/>
    </location>
</feature>
<name>A0ABM1L6F4_GEKJA</name>
<feature type="transmembrane region" description="Helical" evidence="8">
    <location>
        <begin position="260"/>
        <end position="280"/>
    </location>
</feature>
<proteinExistence type="predicted"/>
<evidence type="ECO:0000313" key="10">
    <source>
        <dbReference type="Proteomes" id="UP000694871"/>
    </source>
</evidence>
<dbReference type="RefSeq" id="XP_015281541.1">
    <property type="nucleotide sequence ID" value="XM_015426055.1"/>
</dbReference>
<keyword evidence="2 8" id="KW-0812">Transmembrane</keyword>
<keyword evidence="3 8" id="KW-1133">Transmembrane helix</keyword>
<keyword evidence="10" id="KW-1185">Reference proteome</keyword>
<evidence type="ECO:0000256" key="1">
    <source>
        <dbReference type="ARBA" id="ARBA00004141"/>
    </source>
</evidence>
<comment type="subcellular location">
    <subcellularLocation>
        <location evidence="1">Membrane</location>
        <topology evidence="1">Multi-pass membrane protein</topology>
    </subcellularLocation>
</comment>
<feature type="transmembrane region" description="Helical" evidence="8">
    <location>
        <begin position="184"/>
        <end position="211"/>
    </location>
</feature>
<evidence type="ECO:0000256" key="3">
    <source>
        <dbReference type="ARBA" id="ARBA00022989"/>
    </source>
</evidence>
<keyword evidence="5 8" id="KW-0472">Membrane</keyword>
<evidence type="ECO:0000256" key="4">
    <source>
        <dbReference type="ARBA" id="ARBA00023040"/>
    </source>
</evidence>
<dbReference type="Pfam" id="PF00001">
    <property type="entry name" value="7tm_1"/>
    <property type="match status" value="1"/>
</dbReference>
<dbReference type="PANTHER" id="PTHR11334">
    <property type="entry name" value="MAS-RELATED G-PROTEIN COUPLED RECEPTOR"/>
    <property type="match status" value="1"/>
</dbReference>
<evidence type="ECO:0000256" key="8">
    <source>
        <dbReference type="SAM" id="Phobius"/>
    </source>
</evidence>
<dbReference type="GeneID" id="107122917"/>
<dbReference type="InterPro" id="IPR017452">
    <property type="entry name" value="GPCR_Rhodpsn_7TM"/>
</dbReference>
<feature type="transmembrane region" description="Helical" evidence="8">
    <location>
        <begin position="223"/>
        <end position="248"/>
    </location>
</feature>
<dbReference type="PRINTS" id="PR02108">
    <property type="entry name" value="MRGPCRFAMILY"/>
</dbReference>
<evidence type="ECO:0000313" key="11">
    <source>
        <dbReference type="RefSeq" id="XP_015281541.1"/>
    </source>
</evidence>
<feature type="transmembrane region" description="Helical" evidence="8">
    <location>
        <begin position="124"/>
        <end position="144"/>
    </location>
</feature>
<protein>
    <submittedName>
        <fullName evidence="11">Mas-related G-protein coupled receptor member H-like</fullName>
    </submittedName>
</protein>
<dbReference type="InterPro" id="IPR026234">
    <property type="entry name" value="MRGPCRFAMILY"/>
</dbReference>
<evidence type="ECO:0000256" key="6">
    <source>
        <dbReference type="ARBA" id="ARBA00023170"/>
    </source>
</evidence>
<feature type="transmembrane region" description="Helical" evidence="8">
    <location>
        <begin position="70"/>
        <end position="87"/>
    </location>
</feature>
<evidence type="ECO:0000259" key="9">
    <source>
        <dbReference type="PROSITE" id="PS50262"/>
    </source>
</evidence>
<reference evidence="11" key="1">
    <citation type="submission" date="2025-08" db="UniProtKB">
        <authorList>
            <consortium name="RefSeq"/>
        </authorList>
    </citation>
    <scope>IDENTIFICATION</scope>
</reference>